<dbReference type="EMBL" id="AACS02000002">
    <property type="protein sequence ID" value="EAU80709.2"/>
    <property type="molecule type" value="Genomic_DNA"/>
</dbReference>
<evidence type="ECO:0000313" key="2">
    <source>
        <dbReference type="Proteomes" id="UP000001861"/>
    </source>
</evidence>
<dbReference type="InParanoid" id="A8PFY5"/>
<sequence length="416" mass="47528">MGDFPWMESLLNGNQWPPDDPDWVLEAVDAYMVHLDVPMPARISKLTPDDEDKQTRAAMALAAVATGLEEATRSECLKRVDEHLEPIFSWMHWLARASDTRVLNQALKIMVVGLSIPTEDTRLVVARLCCSPCVIDALIALFETSVDPEDQDFFDEGLLFALSCAIQHRASRTLLYDKLLSFPPSRTQNFAAKVVSLIDSYEACVDGAPGNDRNGLDLYDMFKAIFAILNHISSEWRLSSYFLREYYVGRYFEALARTLPRIGKLFKQFDQPALVDTYVANIMLWVDAQRGYAYQVAHDLVDAGLLQYIADRLDSLEPGSEEDIQMLDQMVTHLIGYMRSARVWWILDYRFNLVPENLRKRLSSPEHPGFPIWTRLSAFITVHFRGTAGTSKAMFQYPIYCQNLKVCCRMFCDIVF</sequence>
<evidence type="ECO:0000313" key="1">
    <source>
        <dbReference type="EMBL" id="EAU80709.2"/>
    </source>
</evidence>
<organism evidence="1 2">
    <name type="scientific">Coprinopsis cinerea (strain Okayama-7 / 130 / ATCC MYA-4618 / FGSC 9003)</name>
    <name type="common">Inky cap fungus</name>
    <name type="synonym">Hormographiella aspergillata</name>
    <dbReference type="NCBI Taxonomy" id="240176"/>
    <lineage>
        <taxon>Eukaryota</taxon>
        <taxon>Fungi</taxon>
        <taxon>Dikarya</taxon>
        <taxon>Basidiomycota</taxon>
        <taxon>Agaricomycotina</taxon>
        <taxon>Agaricomycetes</taxon>
        <taxon>Agaricomycetidae</taxon>
        <taxon>Agaricales</taxon>
        <taxon>Agaricineae</taxon>
        <taxon>Psathyrellaceae</taxon>
        <taxon>Coprinopsis</taxon>
    </lineage>
</organism>
<dbReference type="HOGENOM" id="CLU_660585_0_0_1"/>
<name>A8PFY5_COPC7</name>
<reference evidence="1 2" key="1">
    <citation type="journal article" date="2010" name="Proc. Natl. Acad. Sci. U.S.A.">
        <title>Insights into evolution of multicellular fungi from the assembled chromosomes of the mushroom Coprinopsis cinerea (Coprinus cinereus).</title>
        <authorList>
            <person name="Stajich J.E."/>
            <person name="Wilke S.K."/>
            <person name="Ahren D."/>
            <person name="Au C.H."/>
            <person name="Birren B.W."/>
            <person name="Borodovsky M."/>
            <person name="Burns C."/>
            <person name="Canback B."/>
            <person name="Casselton L.A."/>
            <person name="Cheng C.K."/>
            <person name="Deng J."/>
            <person name="Dietrich F.S."/>
            <person name="Fargo D.C."/>
            <person name="Farman M.L."/>
            <person name="Gathman A.C."/>
            <person name="Goldberg J."/>
            <person name="Guigo R."/>
            <person name="Hoegger P.J."/>
            <person name="Hooker J.B."/>
            <person name="Huggins A."/>
            <person name="James T.Y."/>
            <person name="Kamada T."/>
            <person name="Kilaru S."/>
            <person name="Kodira C."/>
            <person name="Kues U."/>
            <person name="Kupfer D."/>
            <person name="Kwan H.S."/>
            <person name="Lomsadze A."/>
            <person name="Li W."/>
            <person name="Lilly W.W."/>
            <person name="Ma L.J."/>
            <person name="Mackey A.J."/>
            <person name="Manning G."/>
            <person name="Martin F."/>
            <person name="Muraguchi H."/>
            <person name="Natvig D.O."/>
            <person name="Palmerini H."/>
            <person name="Ramesh M.A."/>
            <person name="Rehmeyer C.J."/>
            <person name="Roe B.A."/>
            <person name="Shenoy N."/>
            <person name="Stanke M."/>
            <person name="Ter-Hovhannisyan V."/>
            <person name="Tunlid A."/>
            <person name="Velagapudi R."/>
            <person name="Vision T.J."/>
            <person name="Zeng Q."/>
            <person name="Zolan M.E."/>
            <person name="Pukkila P.J."/>
        </authorList>
    </citation>
    <scope>NUCLEOTIDE SEQUENCE [LARGE SCALE GENOMIC DNA]</scope>
    <source>
        <strain evidence="2">Okayama-7 / 130 / ATCC MYA-4618 / FGSC 9003</strain>
    </source>
</reference>
<protein>
    <submittedName>
        <fullName evidence="1">Uncharacterized protein</fullName>
    </submittedName>
</protein>
<comment type="caution">
    <text evidence="1">The sequence shown here is derived from an EMBL/GenBank/DDBJ whole genome shotgun (WGS) entry which is preliminary data.</text>
</comment>
<dbReference type="Proteomes" id="UP000001861">
    <property type="component" value="Unassembled WGS sequence"/>
</dbReference>
<dbReference type="GeneID" id="6017781"/>
<accession>A8PFY5</accession>
<proteinExistence type="predicted"/>
<dbReference type="AlphaFoldDB" id="A8PFY5"/>
<dbReference type="VEuPathDB" id="FungiDB:CC1G_13197"/>
<dbReference type="KEGG" id="cci:CC1G_13197"/>
<keyword evidence="2" id="KW-1185">Reference proteome</keyword>
<dbReference type="RefSeq" id="XP_001841109.2">
    <property type="nucleotide sequence ID" value="XM_001841057.2"/>
</dbReference>
<gene>
    <name evidence="1" type="ORF">CC1G_13197</name>
</gene>